<evidence type="ECO:0000256" key="1">
    <source>
        <dbReference type="SAM" id="MobiDB-lite"/>
    </source>
</evidence>
<organism evidence="2 3">
    <name type="scientific">Brassica rapa subsp. trilocularis</name>
    <dbReference type="NCBI Taxonomy" id="1813537"/>
    <lineage>
        <taxon>Eukaryota</taxon>
        <taxon>Viridiplantae</taxon>
        <taxon>Streptophyta</taxon>
        <taxon>Embryophyta</taxon>
        <taxon>Tracheophyta</taxon>
        <taxon>Spermatophyta</taxon>
        <taxon>Magnoliopsida</taxon>
        <taxon>eudicotyledons</taxon>
        <taxon>Gunneridae</taxon>
        <taxon>Pentapetalae</taxon>
        <taxon>rosids</taxon>
        <taxon>malvids</taxon>
        <taxon>Brassicales</taxon>
        <taxon>Brassicaceae</taxon>
        <taxon>Brassiceae</taxon>
        <taxon>Brassica</taxon>
    </lineage>
</organism>
<name>A0ABQ7KKK0_BRACM</name>
<evidence type="ECO:0008006" key="4">
    <source>
        <dbReference type="Google" id="ProtNLM"/>
    </source>
</evidence>
<reference evidence="2 3" key="1">
    <citation type="submission" date="2021-03" db="EMBL/GenBank/DDBJ databases">
        <authorList>
            <person name="King G.J."/>
            <person name="Bancroft I."/>
            <person name="Baten A."/>
            <person name="Bloomfield J."/>
            <person name="Borpatragohain P."/>
            <person name="He Z."/>
            <person name="Irish N."/>
            <person name="Irwin J."/>
            <person name="Liu K."/>
            <person name="Mauleon R.P."/>
            <person name="Moore J."/>
            <person name="Morris R."/>
            <person name="Ostergaard L."/>
            <person name="Wang B."/>
            <person name="Wells R."/>
        </authorList>
    </citation>
    <scope>NUCLEOTIDE SEQUENCE [LARGE SCALE GENOMIC DNA]</scope>
    <source>
        <strain evidence="2">R-o-18</strain>
        <tissue evidence="2">Leaf</tissue>
    </source>
</reference>
<dbReference type="Proteomes" id="UP000823674">
    <property type="component" value="Chromosome A10"/>
</dbReference>
<feature type="compositionally biased region" description="Basic and acidic residues" evidence="1">
    <location>
        <begin position="233"/>
        <end position="242"/>
    </location>
</feature>
<feature type="compositionally biased region" description="Acidic residues" evidence="1">
    <location>
        <begin position="210"/>
        <end position="225"/>
    </location>
</feature>
<evidence type="ECO:0000313" key="2">
    <source>
        <dbReference type="EMBL" id="KAG5375075.1"/>
    </source>
</evidence>
<evidence type="ECO:0000313" key="3">
    <source>
        <dbReference type="Proteomes" id="UP000823674"/>
    </source>
</evidence>
<feature type="region of interest" description="Disordered" evidence="1">
    <location>
        <begin position="210"/>
        <end position="242"/>
    </location>
</feature>
<keyword evidence="3" id="KW-1185">Reference proteome</keyword>
<comment type="caution">
    <text evidence="2">The sequence shown here is derived from an EMBL/GenBank/DDBJ whole genome shotgun (WGS) entry which is preliminary data.</text>
</comment>
<dbReference type="EMBL" id="JADBGQ010000010">
    <property type="protein sequence ID" value="KAG5375075.1"/>
    <property type="molecule type" value="Genomic_DNA"/>
</dbReference>
<sequence length="242" mass="26577">MPEIASVPLWVTLKKTSQVVCILIWGLAGLDPSLMGEAKILVEVELDKGFPHRIAARDRKGIMWAIRLKYVFYNIKLVMLHYLVMLYVYQCYCNCCYTATSADDSVETTPETNVTNTIVSSSSHDTIPVQDSVEFASANSEKPSHATKAAQHVEAADTHTSLSVIADESSLPSAMGDKTESLSPATIPSCMAPVTADTFFFGAVILPPLDDDNHDFSETQEDEDQLSASSQRTLRERPVKQS</sequence>
<gene>
    <name evidence="2" type="primary">A10p015960.1_BraROA</name>
    <name evidence="2" type="ORF">IGI04_039671</name>
</gene>
<accession>A0ABQ7KKK0</accession>
<protein>
    <recommendedName>
        <fullName evidence="4">DUF4283 domain-containing protein</fullName>
    </recommendedName>
</protein>
<proteinExistence type="predicted"/>